<comment type="caution">
    <text evidence="1">The sequence shown here is derived from an EMBL/GenBank/DDBJ whole genome shotgun (WGS) entry which is preliminary data.</text>
</comment>
<dbReference type="EMBL" id="AZNH01000352">
    <property type="protein sequence ID" value="KID80828.1"/>
    <property type="molecule type" value="Genomic_DNA"/>
</dbReference>
<keyword evidence="2" id="KW-1185">Reference proteome</keyword>
<evidence type="ECO:0000313" key="2">
    <source>
        <dbReference type="Proteomes" id="UP000031192"/>
    </source>
</evidence>
<accession>A0A0B4GED2</accession>
<organism evidence="1 2">
    <name type="scientific">Metarhizium guizhouense (strain ARSEF 977)</name>
    <dbReference type="NCBI Taxonomy" id="1276136"/>
    <lineage>
        <taxon>Eukaryota</taxon>
        <taxon>Fungi</taxon>
        <taxon>Dikarya</taxon>
        <taxon>Ascomycota</taxon>
        <taxon>Pezizomycotina</taxon>
        <taxon>Sordariomycetes</taxon>
        <taxon>Hypocreomycetidae</taxon>
        <taxon>Hypocreales</taxon>
        <taxon>Clavicipitaceae</taxon>
        <taxon>Metarhizium</taxon>
    </lineage>
</organism>
<gene>
    <name evidence="1" type="ORF">MGU_11742</name>
</gene>
<reference evidence="1 2" key="1">
    <citation type="journal article" date="2014" name="Proc. Natl. Acad. Sci. U.S.A.">
        <title>Trajectory and genomic determinants of fungal-pathogen speciation and host adaptation.</title>
        <authorList>
            <person name="Hu X."/>
            <person name="Xiao G."/>
            <person name="Zheng P."/>
            <person name="Shang Y."/>
            <person name="Su Y."/>
            <person name="Zhang X."/>
            <person name="Liu X."/>
            <person name="Zhan S."/>
            <person name="St Leger R.J."/>
            <person name="Wang C."/>
        </authorList>
    </citation>
    <scope>NUCLEOTIDE SEQUENCE [LARGE SCALE GENOMIC DNA]</scope>
    <source>
        <strain evidence="1 2">ARSEF 977</strain>
    </source>
</reference>
<proteinExistence type="predicted"/>
<protein>
    <submittedName>
        <fullName evidence="1">Uncharacterized protein</fullName>
    </submittedName>
</protein>
<dbReference type="AlphaFoldDB" id="A0A0B4GED2"/>
<dbReference type="Proteomes" id="UP000031192">
    <property type="component" value="Unassembled WGS sequence"/>
</dbReference>
<sequence>MKYSIPRAAAFTGLCLAGPAKRVDDGPVWDTVPAGPAPSNAQGDDLRVEDPPVQDTVPDWILDIFPPPIDPKNMTAQEVFTYYDRQGTEVTRCRYLDEVSALYF</sequence>
<name>A0A0B4GED2_METGA</name>
<dbReference type="HOGENOM" id="CLU_2373232_0_0_1"/>
<evidence type="ECO:0000313" key="1">
    <source>
        <dbReference type="EMBL" id="KID80828.1"/>
    </source>
</evidence>